<dbReference type="CDD" id="cd18809">
    <property type="entry name" value="SF1_C_RecD"/>
    <property type="match status" value="1"/>
</dbReference>
<gene>
    <name evidence="3" type="ORF">Asi03nite_64010</name>
</gene>
<name>A0A919NCX0_9ACTN</name>
<evidence type="ECO:0000256" key="1">
    <source>
        <dbReference type="SAM" id="MobiDB-lite"/>
    </source>
</evidence>
<feature type="compositionally biased region" description="Basic and acidic residues" evidence="1">
    <location>
        <begin position="1464"/>
        <end position="1490"/>
    </location>
</feature>
<dbReference type="SUPFAM" id="SSF55464">
    <property type="entry name" value="Origin of replication-binding domain, RBD-like"/>
    <property type="match status" value="1"/>
</dbReference>
<dbReference type="Proteomes" id="UP000629619">
    <property type="component" value="Unassembled WGS sequence"/>
</dbReference>
<proteinExistence type="predicted"/>
<feature type="compositionally biased region" description="Low complexity" evidence="1">
    <location>
        <begin position="1453"/>
        <end position="1463"/>
    </location>
</feature>
<keyword evidence="4" id="KW-1185">Reference proteome</keyword>
<dbReference type="InterPro" id="IPR014862">
    <property type="entry name" value="TrwC"/>
</dbReference>
<feature type="region of interest" description="Disordered" evidence="1">
    <location>
        <begin position="1155"/>
        <end position="1174"/>
    </location>
</feature>
<evidence type="ECO:0000259" key="2">
    <source>
        <dbReference type="Pfam" id="PF08751"/>
    </source>
</evidence>
<reference evidence="3" key="1">
    <citation type="submission" date="2021-01" db="EMBL/GenBank/DDBJ databases">
        <title>Whole genome shotgun sequence of Actinoplanes siamensis NBRC 109076.</title>
        <authorList>
            <person name="Komaki H."/>
            <person name="Tamura T."/>
        </authorList>
    </citation>
    <scope>NUCLEOTIDE SEQUENCE</scope>
    <source>
        <strain evidence="3">NBRC 109076</strain>
    </source>
</reference>
<evidence type="ECO:0000313" key="4">
    <source>
        <dbReference type="Proteomes" id="UP000629619"/>
    </source>
</evidence>
<feature type="region of interest" description="Disordered" evidence="1">
    <location>
        <begin position="1183"/>
        <end position="1204"/>
    </location>
</feature>
<dbReference type="EMBL" id="BOMW01000069">
    <property type="protein sequence ID" value="GIF08863.1"/>
    <property type="molecule type" value="Genomic_DNA"/>
</dbReference>
<sequence>MIGPDMAQIDYRLKADAGCSLSADDSQVQYRLDASDRPLEWIGEGLREVGIEPGTELGEAEIEAARMLANGRAPVTGTLLVAPKKAIHPDAKLDAGPVVDAVRKAAANAGVTPAQLLGKPRLVARYERLQRGVALAEARAAGDDAGRAAGSGPQRATVGHRAPVGDLDKLAKATDIDLAELYEAGELATARQYKNTRVVVGNRGYDLTLDIPKSYSVLTAMAPPELARQLEDVYLDAVRETVTAMQGWAGYAMRGHHGDGRRAQRVEGTGLLGWMTVHRTARPTPGAAPDPHLHAHVTILNLVRGTDGKWNTVGAGGRDIHRHANAAAAHVRARLRAVTHERWGIEWARDERTGAWEIAAIPAELRQTFSKRSKSVVEQLKADGLDPEQATTGQQKQAAAKSREAKLALGASVDLRADWHHQARAQQVDPDRLTAATMPGPGRPAPDPMPVGDVAAHVFRPEHGLTAHRKVTTRADVLAAVMDAEPGGITGLAEAEQLTDSVLAEPVAVPLPASGPRHLSNADRYTSADIVDAERTVLAAAEDRFAGNVAVLSADTVEQAIGLYEVGAGHQLSAEQRAVITRLATAGHGIDTVVGVAGAGKTTIMSALRTAYEAEGLTVAGAATAAVAAKNLEAGADIESRTVASWLRRIAEGPGLEDVAVLVVDEAAMVDDRHMAALATEAYRTGTKIVAIGDPLQMKAVGVGGTFAAVHEAIGGLSLTENRRQSDVDERAALETWRADQRRAALQRWSATDRVHVTATAQQAHTVMAEQWAQLRQAWPDPHDQIEKLLMLAHTNADVTTLNEHARQARAAAGELGPERTWRLGDGDTLTLAVGDVVMTRTNDRSLGVLNGQRGVVTALDERGRVQIERRDDGPDGPETVRAWVDAGYVEHGGVQLAYAITAAKAQGLTTDRTLVYGNGMDAHVLYPAMSRDRHRVDLWLALYPLETDADRARLGTPRTEGEARQRAIDAYAAALERDLPDRLVLTELGEAPQPDPEALGWRRFHETLAELDRGVARLRENIAGGDQAAAAGQAREPVRDVDALAARVAALTDDQVRRMSPRDELRERLRRIPLTPEQRAAAADQTRREVMAELQAIAAGEPASGRYTRAQLVDGLAIVRAEITAQQQARATQRQAAQQRAARNVADRVAADRAAAQRAVTEPEAAAEESGRRAAQLARQAFPPLRQRTGAEDGPQQLTPDGATGPLPWWQRAHGRVPTAQLGARIGEAERTATVRAARAEQWDRQAEQLAEQLATGTSPAVQALHEQREQLQQRAAAADRADRERATEQQLRQQVYAAYREATRLEQEAATRNRLMLRLSGTPRRQLQEQAEQQREHARAMAEQADQHQRAAYQADREAADPTPGYHRSPPARQALAELTRDWEQRLAGAADRDYGTVARYRQHAEADRAAAERATASAAGMRAEAGYRAGLDPVTARQEDNARNHDAELQARAQRQAAVDAGRRAAAERRYDYDHHHTIDHGPELSL</sequence>
<feature type="compositionally biased region" description="Low complexity" evidence="1">
    <location>
        <begin position="1155"/>
        <end position="1165"/>
    </location>
</feature>
<feature type="domain" description="TrwC relaxase" evidence="2">
    <location>
        <begin position="29"/>
        <end position="425"/>
    </location>
</feature>
<feature type="compositionally biased region" description="Basic and acidic residues" evidence="1">
    <location>
        <begin position="1334"/>
        <end position="1362"/>
    </location>
</feature>
<accession>A0A919NCX0</accession>
<organism evidence="3 4">
    <name type="scientific">Actinoplanes siamensis</name>
    <dbReference type="NCBI Taxonomy" id="1223317"/>
    <lineage>
        <taxon>Bacteria</taxon>
        <taxon>Bacillati</taxon>
        <taxon>Actinomycetota</taxon>
        <taxon>Actinomycetes</taxon>
        <taxon>Micromonosporales</taxon>
        <taxon>Micromonosporaceae</taxon>
        <taxon>Actinoplanes</taxon>
    </lineage>
</organism>
<feature type="region of interest" description="Disordered" evidence="1">
    <location>
        <begin position="1323"/>
        <end position="1372"/>
    </location>
</feature>
<dbReference type="Gene3D" id="3.40.50.300">
    <property type="entry name" value="P-loop containing nucleotide triphosphate hydrolases"/>
    <property type="match status" value="2"/>
</dbReference>
<evidence type="ECO:0000313" key="3">
    <source>
        <dbReference type="EMBL" id="GIF08863.1"/>
    </source>
</evidence>
<comment type="caution">
    <text evidence="3">The sequence shown here is derived from an EMBL/GenBank/DDBJ whole genome shotgun (WGS) entry which is preliminary data.</text>
</comment>
<feature type="compositionally biased region" description="Basic and acidic residues" evidence="1">
    <location>
        <begin position="1440"/>
        <end position="1452"/>
    </location>
</feature>
<dbReference type="Pfam" id="PF13604">
    <property type="entry name" value="AAA_30"/>
    <property type="match status" value="1"/>
</dbReference>
<dbReference type="Gene3D" id="2.30.30.940">
    <property type="match status" value="1"/>
</dbReference>
<dbReference type="InterPro" id="IPR027417">
    <property type="entry name" value="P-loop_NTPase"/>
</dbReference>
<dbReference type="SUPFAM" id="SSF52540">
    <property type="entry name" value="P-loop containing nucleoside triphosphate hydrolases"/>
    <property type="match status" value="2"/>
</dbReference>
<dbReference type="NCBIfam" id="NF041492">
    <property type="entry name" value="MobF"/>
    <property type="match status" value="1"/>
</dbReference>
<feature type="region of interest" description="Disordered" evidence="1">
    <location>
        <begin position="1268"/>
        <end position="1289"/>
    </location>
</feature>
<feature type="region of interest" description="Disordered" evidence="1">
    <location>
        <begin position="1439"/>
        <end position="1490"/>
    </location>
</feature>
<protein>
    <recommendedName>
        <fullName evidence="2">TrwC relaxase domain-containing protein</fullName>
    </recommendedName>
</protein>
<dbReference type="Pfam" id="PF08751">
    <property type="entry name" value="TrwC"/>
    <property type="match status" value="1"/>
</dbReference>